<protein>
    <recommendedName>
        <fullName evidence="4">Iron transporter</fullName>
    </recommendedName>
</protein>
<feature type="transmembrane region" description="Helical" evidence="1">
    <location>
        <begin position="146"/>
        <end position="164"/>
    </location>
</feature>
<dbReference type="RefSeq" id="WP_105981584.1">
    <property type="nucleotide sequence ID" value="NZ_MQUC01000003.1"/>
</dbReference>
<evidence type="ECO:0000256" key="1">
    <source>
        <dbReference type="SAM" id="Phobius"/>
    </source>
</evidence>
<keyword evidence="1" id="KW-0472">Membrane</keyword>
<feature type="transmembrane region" description="Helical" evidence="1">
    <location>
        <begin position="7"/>
        <end position="25"/>
    </location>
</feature>
<sequence>MSNFLKILGPGLIFASTAIGVSHLVQSTRAGMIYGFGFLMAIVVINILKYPFFEYGTRYAAGTGESLIDGYGRMGKWAIGSYFFVMIVSLFFVSAAVFNVTAVFMKELFQIQTPASAFVPLLLVIVSCFGILAFGKFTLLDHLIKIVGFLMIVCTLVSFVLVLIKGPAIPSSDFVAPELWSLTTIPFAIALMGWMPTAVDLSAWNSLWTLEKQKSSGYKSTVKQATGEFALGYWISAVLAVMFLTLGSYLVYGTDILVASSSADFFNQVIGLFTGAIGEWSYYMIAVAAFCIMYGTSIGVLDGYSRALKRSCEVLFLKGTEVNSKWYLVALMITATGGFVINYVLSDNPKGFLLLVDIATILSFLFAPIVAVLNYKLVTNRKFPKEHQPDFLMRSISLLGITVLILFSVVYIFYYFGGFD</sequence>
<keyword evidence="1" id="KW-1133">Transmembrane helix</keyword>
<accession>A0A2S9WQC4</accession>
<feature type="transmembrane region" description="Helical" evidence="1">
    <location>
        <begin position="282"/>
        <end position="305"/>
    </location>
</feature>
<feature type="transmembrane region" description="Helical" evidence="1">
    <location>
        <begin position="231"/>
        <end position="252"/>
    </location>
</feature>
<evidence type="ECO:0008006" key="4">
    <source>
        <dbReference type="Google" id="ProtNLM"/>
    </source>
</evidence>
<feature type="transmembrane region" description="Helical" evidence="1">
    <location>
        <begin position="326"/>
        <end position="345"/>
    </location>
</feature>
<reference evidence="2 3" key="1">
    <citation type="submission" date="2016-11" db="EMBL/GenBank/DDBJ databases">
        <title>Trade-off between light-utilization and light-protection in marine flavobacteria.</title>
        <authorList>
            <person name="Kumagai Y."/>
        </authorList>
    </citation>
    <scope>NUCLEOTIDE SEQUENCE [LARGE SCALE GENOMIC DNA]</scope>
    <source>
        <strain evidence="2 3">JCM 17109</strain>
    </source>
</reference>
<evidence type="ECO:0000313" key="2">
    <source>
        <dbReference type="EMBL" id="PRP65687.1"/>
    </source>
</evidence>
<dbReference type="AlphaFoldDB" id="A0A2S9WQC4"/>
<feature type="transmembrane region" description="Helical" evidence="1">
    <location>
        <begin position="184"/>
        <end position="210"/>
    </location>
</feature>
<dbReference type="OrthoDB" id="4858698at2"/>
<feature type="transmembrane region" description="Helical" evidence="1">
    <location>
        <begin position="396"/>
        <end position="416"/>
    </location>
</feature>
<feature type="transmembrane region" description="Helical" evidence="1">
    <location>
        <begin position="351"/>
        <end position="375"/>
    </location>
</feature>
<dbReference type="EMBL" id="MQUC01000003">
    <property type="protein sequence ID" value="PRP65687.1"/>
    <property type="molecule type" value="Genomic_DNA"/>
</dbReference>
<feature type="transmembrane region" description="Helical" evidence="1">
    <location>
        <begin position="82"/>
        <end position="105"/>
    </location>
</feature>
<evidence type="ECO:0000313" key="3">
    <source>
        <dbReference type="Proteomes" id="UP000239532"/>
    </source>
</evidence>
<keyword evidence="1" id="KW-0812">Transmembrane</keyword>
<name>A0A2S9WQC4_9FLAO</name>
<gene>
    <name evidence="2" type="ORF">BST86_00565</name>
</gene>
<organism evidence="2 3">
    <name type="scientific">Nonlabens agnitus</name>
    <dbReference type="NCBI Taxonomy" id="870484"/>
    <lineage>
        <taxon>Bacteria</taxon>
        <taxon>Pseudomonadati</taxon>
        <taxon>Bacteroidota</taxon>
        <taxon>Flavobacteriia</taxon>
        <taxon>Flavobacteriales</taxon>
        <taxon>Flavobacteriaceae</taxon>
        <taxon>Nonlabens</taxon>
    </lineage>
</organism>
<feature type="transmembrane region" description="Helical" evidence="1">
    <location>
        <begin position="31"/>
        <end position="48"/>
    </location>
</feature>
<dbReference type="Proteomes" id="UP000239532">
    <property type="component" value="Unassembled WGS sequence"/>
</dbReference>
<feature type="transmembrane region" description="Helical" evidence="1">
    <location>
        <begin position="117"/>
        <end position="134"/>
    </location>
</feature>
<keyword evidence="3" id="KW-1185">Reference proteome</keyword>
<proteinExistence type="predicted"/>
<comment type="caution">
    <text evidence="2">The sequence shown here is derived from an EMBL/GenBank/DDBJ whole genome shotgun (WGS) entry which is preliminary data.</text>
</comment>